<dbReference type="Pfam" id="PF06253">
    <property type="entry name" value="MTTB"/>
    <property type="match status" value="1"/>
</dbReference>
<dbReference type="AlphaFoldDB" id="A0A975ER44"/>
<evidence type="ECO:0000256" key="3">
    <source>
        <dbReference type="ARBA" id="ARBA00022679"/>
    </source>
</evidence>
<comment type="similarity">
    <text evidence="1">Belongs to the trimethylamine methyltransferase family.</text>
</comment>
<organism evidence="5 6">
    <name type="scientific">Cognatishimia activa</name>
    <dbReference type="NCBI Taxonomy" id="1715691"/>
    <lineage>
        <taxon>Bacteria</taxon>
        <taxon>Pseudomonadati</taxon>
        <taxon>Pseudomonadota</taxon>
        <taxon>Alphaproteobacteria</taxon>
        <taxon>Rhodobacterales</taxon>
        <taxon>Paracoccaceae</taxon>
        <taxon>Cognatishimia</taxon>
    </lineage>
</organism>
<protein>
    <submittedName>
        <fullName evidence="5">Trimethylamine methyltransferase family protein</fullName>
    </submittedName>
</protein>
<dbReference type="InterPro" id="IPR038601">
    <property type="entry name" value="MttB-like_sf"/>
</dbReference>
<dbReference type="RefSeq" id="WP_209357523.1">
    <property type="nucleotide sequence ID" value="NZ_CP060010.1"/>
</dbReference>
<keyword evidence="3" id="KW-0808">Transferase</keyword>
<accession>A0A975ER44</accession>
<evidence type="ECO:0000313" key="5">
    <source>
        <dbReference type="EMBL" id="QTN36827.1"/>
    </source>
</evidence>
<dbReference type="KEGG" id="cact:HZ995_04740"/>
<dbReference type="Proteomes" id="UP000665026">
    <property type="component" value="Chromosome"/>
</dbReference>
<feature type="compositionally biased region" description="Basic residues" evidence="4">
    <location>
        <begin position="1"/>
        <end position="15"/>
    </location>
</feature>
<dbReference type="GO" id="GO:0032259">
    <property type="term" value="P:methylation"/>
    <property type="evidence" value="ECO:0007669"/>
    <property type="project" value="UniProtKB-KW"/>
</dbReference>
<dbReference type="InterPro" id="IPR010426">
    <property type="entry name" value="MTTB_MeTrfase"/>
</dbReference>
<keyword evidence="2 5" id="KW-0489">Methyltransferase</keyword>
<dbReference type="GO" id="GO:0015948">
    <property type="term" value="P:methanogenesis"/>
    <property type="evidence" value="ECO:0007669"/>
    <property type="project" value="InterPro"/>
</dbReference>
<reference evidence="5" key="1">
    <citation type="submission" date="2020-07" db="EMBL/GenBank/DDBJ databases">
        <title>Genome sequences of bacteria associated with the marine, planktonic diatom Thalassiosira profunda strain ECT2AJA-044.</title>
        <authorList>
            <person name="Gargas C.B."/>
            <person name="Roberts W.R."/>
            <person name="Alverson A.J."/>
        </authorList>
    </citation>
    <scope>NUCLEOTIDE SEQUENCE</scope>
    <source>
        <strain evidence="5">ECT2AJA-044</strain>
    </source>
</reference>
<sequence length="507" mass="54115">MDIQRSKRGGRKSRLAQRAAKPVIDPCPPGQIGGAYKPLTEGELSQIYDTTLALLAKLGLGEVPDRLRKDLLAAGAEEASNGRVLFPPALVEAAIDQAAKTFVLHGRDPARSIEVGGNKVYFGTGGAAVQALDIDTQAYRPSTLQDLHDFTRLQDTLANVSWFTRCCIATDVEDIYDLDINTAYALIKNTTKPTATAFTLAEHVAPIVEMFDIAAGGPGEFAKRPFVKAHISPIISPMRYGEDAVDVVYECIKHNVPMSCITAAQAGATAPAPLAGFLAQSLAETLASLVMVHAIQPGFPMIFSNWPFVIDLRTGAFAGGSGETAVLNAASAQLSNWLGLPSGVASSMTDAKAIDAQYGAEKGLTSMAAALAGGNLIYESSGMTSSLLGASFEGFVLDDEMHSNTYRALRGIEVSEDSLGFDAICEAVLGEGHFLGGQQTLEAMERDYFYPDLADRNDPKAWTDAGSVDAWTRARERAKTILAEHHPAYLTPEQDAEIRARFNILSA</sequence>
<name>A0A975ER44_9RHOB</name>
<gene>
    <name evidence="5" type="ORF">HZ995_04740</name>
</gene>
<evidence type="ECO:0000256" key="4">
    <source>
        <dbReference type="SAM" id="MobiDB-lite"/>
    </source>
</evidence>
<evidence type="ECO:0000313" key="6">
    <source>
        <dbReference type="Proteomes" id="UP000665026"/>
    </source>
</evidence>
<dbReference type="GO" id="GO:0008168">
    <property type="term" value="F:methyltransferase activity"/>
    <property type="evidence" value="ECO:0007669"/>
    <property type="project" value="UniProtKB-KW"/>
</dbReference>
<dbReference type="EMBL" id="CP060010">
    <property type="protein sequence ID" value="QTN36827.1"/>
    <property type="molecule type" value="Genomic_DNA"/>
</dbReference>
<evidence type="ECO:0000256" key="1">
    <source>
        <dbReference type="ARBA" id="ARBA00007137"/>
    </source>
</evidence>
<dbReference type="Gene3D" id="3.20.20.480">
    <property type="entry name" value="Trimethylamine methyltransferase-like"/>
    <property type="match status" value="1"/>
</dbReference>
<proteinExistence type="inferred from homology"/>
<evidence type="ECO:0000256" key="2">
    <source>
        <dbReference type="ARBA" id="ARBA00022603"/>
    </source>
</evidence>
<feature type="region of interest" description="Disordered" evidence="4">
    <location>
        <begin position="1"/>
        <end position="23"/>
    </location>
</feature>